<accession>A0A4Z2E948</accession>
<evidence type="ECO:0000313" key="2">
    <source>
        <dbReference type="Proteomes" id="UP000314294"/>
    </source>
</evidence>
<dbReference type="InterPro" id="IPR013783">
    <property type="entry name" value="Ig-like_fold"/>
</dbReference>
<dbReference type="SUPFAM" id="SSF49265">
    <property type="entry name" value="Fibronectin type III"/>
    <property type="match status" value="1"/>
</dbReference>
<name>A0A4Z2E948_9TELE</name>
<dbReference type="EMBL" id="SRLO01013424">
    <property type="protein sequence ID" value="TNN25100.1"/>
    <property type="molecule type" value="Genomic_DNA"/>
</dbReference>
<sequence>MDQGPREILLKCGAPPPVEVTRPRAASFPSFRIRQANIVGSSAMSAPSRLIQTLQAAPDTPPSNLTLLSATQTSLRFNWKIRHRHGGPVGYLRRMLMGFYLHAPAELG</sequence>
<evidence type="ECO:0000313" key="1">
    <source>
        <dbReference type="EMBL" id="TNN25100.1"/>
    </source>
</evidence>
<comment type="caution">
    <text evidence="1">The sequence shown here is derived from an EMBL/GenBank/DDBJ whole genome shotgun (WGS) entry which is preliminary data.</text>
</comment>
<proteinExistence type="predicted"/>
<dbReference type="AlphaFoldDB" id="A0A4Z2E948"/>
<dbReference type="Gene3D" id="2.60.40.10">
    <property type="entry name" value="Immunoglobulins"/>
    <property type="match status" value="1"/>
</dbReference>
<gene>
    <name evidence="1" type="primary">SDK2_3</name>
    <name evidence="1" type="ORF">EYF80_064772</name>
</gene>
<reference evidence="1 2" key="1">
    <citation type="submission" date="2019-03" db="EMBL/GenBank/DDBJ databases">
        <title>First draft genome of Liparis tanakae, snailfish: a comprehensive survey of snailfish specific genes.</title>
        <authorList>
            <person name="Kim W."/>
            <person name="Song I."/>
            <person name="Jeong J.-H."/>
            <person name="Kim D."/>
            <person name="Kim S."/>
            <person name="Ryu S."/>
            <person name="Song J.Y."/>
            <person name="Lee S.K."/>
        </authorList>
    </citation>
    <scope>NUCLEOTIDE SEQUENCE [LARGE SCALE GENOMIC DNA]</scope>
    <source>
        <tissue evidence="1">Muscle</tissue>
    </source>
</reference>
<dbReference type="InterPro" id="IPR036116">
    <property type="entry name" value="FN3_sf"/>
</dbReference>
<dbReference type="OrthoDB" id="152385at2759"/>
<keyword evidence="2" id="KW-1185">Reference proteome</keyword>
<protein>
    <submittedName>
        <fullName evidence="1">Protein sidekick-2</fullName>
    </submittedName>
</protein>
<organism evidence="1 2">
    <name type="scientific">Liparis tanakae</name>
    <name type="common">Tanaka's snailfish</name>
    <dbReference type="NCBI Taxonomy" id="230148"/>
    <lineage>
        <taxon>Eukaryota</taxon>
        <taxon>Metazoa</taxon>
        <taxon>Chordata</taxon>
        <taxon>Craniata</taxon>
        <taxon>Vertebrata</taxon>
        <taxon>Euteleostomi</taxon>
        <taxon>Actinopterygii</taxon>
        <taxon>Neopterygii</taxon>
        <taxon>Teleostei</taxon>
        <taxon>Neoteleostei</taxon>
        <taxon>Acanthomorphata</taxon>
        <taxon>Eupercaria</taxon>
        <taxon>Perciformes</taxon>
        <taxon>Cottioidei</taxon>
        <taxon>Cottales</taxon>
        <taxon>Liparidae</taxon>
        <taxon>Liparis</taxon>
    </lineage>
</organism>
<dbReference type="Proteomes" id="UP000314294">
    <property type="component" value="Unassembled WGS sequence"/>
</dbReference>